<evidence type="ECO:0000259" key="1">
    <source>
        <dbReference type="Pfam" id="PF08845"/>
    </source>
</evidence>
<protein>
    <recommendedName>
        <fullName evidence="1">Toxin SymE-like domain-containing protein</fullName>
    </recommendedName>
</protein>
<sequence>MKRSMTVSYQNRWGNRQPAPKVIIANHFLTESGFKIGEKFTVEYLKGSLIIKLNSNL</sequence>
<evidence type="ECO:0000313" key="3">
    <source>
        <dbReference type="Proteomes" id="UP000034301"/>
    </source>
</evidence>
<name>A0A0G0QUH3_9BACT</name>
<dbReference type="GO" id="GO:0016070">
    <property type="term" value="P:RNA metabolic process"/>
    <property type="evidence" value="ECO:0007669"/>
    <property type="project" value="InterPro"/>
</dbReference>
<gene>
    <name evidence="2" type="ORF">UT78_C0001G0009</name>
</gene>
<reference evidence="2 3" key="1">
    <citation type="journal article" date="2015" name="Nature">
        <title>rRNA introns, odd ribosomes, and small enigmatic genomes across a large radiation of phyla.</title>
        <authorList>
            <person name="Brown C.T."/>
            <person name="Hug L.A."/>
            <person name="Thomas B.C."/>
            <person name="Sharon I."/>
            <person name="Castelle C.J."/>
            <person name="Singh A."/>
            <person name="Wilkins M.J."/>
            <person name="Williams K.H."/>
            <person name="Banfield J.F."/>
        </authorList>
    </citation>
    <scope>NUCLEOTIDE SEQUENCE [LARGE SCALE GENOMIC DNA]</scope>
</reference>
<proteinExistence type="predicted"/>
<dbReference type="GO" id="GO:0003723">
    <property type="term" value="F:RNA binding"/>
    <property type="evidence" value="ECO:0007669"/>
    <property type="project" value="InterPro"/>
</dbReference>
<evidence type="ECO:0000313" key="2">
    <source>
        <dbReference type="EMBL" id="KKR43823.1"/>
    </source>
</evidence>
<feature type="domain" description="Toxin SymE-like" evidence="1">
    <location>
        <begin position="3"/>
        <end position="52"/>
    </location>
</feature>
<dbReference type="InterPro" id="IPR014944">
    <property type="entry name" value="Toxin_SymE-like"/>
</dbReference>
<dbReference type="AlphaFoldDB" id="A0A0G0QUH3"/>
<accession>A0A0G0QUH3</accession>
<dbReference type="EMBL" id="LBYC01000001">
    <property type="protein sequence ID" value="KKR43823.1"/>
    <property type="molecule type" value="Genomic_DNA"/>
</dbReference>
<organism evidence="2 3">
    <name type="scientific">Candidatus Nomurabacteria bacterium GW2011_GWF2_40_12</name>
    <dbReference type="NCBI Taxonomy" id="1618776"/>
    <lineage>
        <taxon>Bacteria</taxon>
        <taxon>Candidatus Nomuraibacteriota</taxon>
    </lineage>
</organism>
<dbReference type="GO" id="GO:0016788">
    <property type="term" value="F:hydrolase activity, acting on ester bonds"/>
    <property type="evidence" value="ECO:0007669"/>
    <property type="project" value="InterPro"/>
</dbReference>
<dbReference type="Pfam" id="PF08845">
    <property type="entry name" value="SymE_toxin"/>
    <property type="match status" value="1"/>
</dbReference>
<dbReference type="Proteomes" id="UP000034301">
    <property type="component" value="Unassembled WGS sequence"/>
</dbReference>
<comment type="caution">
    <text evidence="2">The sequence shown here is derived from an EMBL/GenBank/DDBJ whole genome shotgun (WGS) entry which is preliminary data.</text>
</comment>
<dbReference type="GO" id="GO:0005737">
    <property type="term" value="C:cytoplasm"/>
    <property type="evidence" value="ECO:0007669"/>
    <property type="project" value="InterPro"/>
</dbReference>